<dbReference type="InterPro" id="IPR020846">
    <property type="entry name" value="MFS_dom"/>
</dbReference>
<feature type="transmembrane region" description="Helical" evidence="6">
    <location>
        <begin position="7"/>
        <end position="26"/>
    </location>
</feature>
<dbReference type="InterPro" id="IPR011701">
    <property type="entry name" value="MFS"/>
</dbReference>
<evidence type="ECO:0000313" key="9">
    <source>
        <dbReference type="Proteomes" id="UP000287687"/>
    </source>
</evidence>
<dbReference type="CDD" id="cd17324">
    <property type="entry name" value="MFS_NepI_like"/>
    <property type="match status" value="1"/>
</dbReference>
<feature type="transmembrane region" description="Helical" evidence="6">
    <location>
        <begin position="78"/>
        <end position="101"/>
    </location>
</feature>
<dbReference type="OrthoDB" id="9810111at2"/>
<dbReference type="GO" id="GO:0022857">
    <property type="term" value="F:transmembrane transporter activity"/>
    <property type="evidence" value="ECO:0007669"/>
    <property type="project" value="InterPro"/>
</dbReference>
<dbReference type="Proteomes" id="UP000287687">
    <property type="component" value="Unassembled WGS sequence"/>
</dbReference>
<name>A0A3S3VEG3_9HYPH</name>
<evidence type="ECO:0000256" key="6">
    <source>
        <dbReference type="SAM" id="Phobius"/>
    </source>
</evidence>
<feature type="transmembrane region" description="Helical" evidence="6">
    <location>
        <begin position="166"/>
        <end position="184"/>
    </location>
</feature>
<feature type="transmembrane region" description="Helical" evidence="6">
    <location>
        <begin position="297"/>
        <end position="320"/>
    </location>
</feature>
<feature type="transmembrane region" description="Helical" evidence="6">
    <location>
        <begin position="272"/>
        <end position="291"/>
    </location>
</feature>
<feature type="domain" description="Major facilitator superfamily (MFS) profile" evidence="7">
    <location>
        <begin position="12"/>
        <end position="383"/>
    </location>
</feature>
<keyword evidence="9" id="KW-1185">Reference proteome</keyword>
<feature type="transmembrane region" description="Helical" evidence="6">
    <location>
        <begin position="46"/>
        <end position="66"/>
    </location>
</feature>
<evidence type="ECO:0000256" key="4">
    <source>
        <dbReference type="ARBA" id="ARBA00022989"/>
    </source>
</evidence>
<feature type="transmembrane region" description="Helical" evidence="6">
    <location>
        <begin position="332"/>
        <end position="354"/>
    </location>
</feature>
<evidence type="ECO:0000256" key="5">
    <source>
        <dbReference type="ARBA" id="ARBA00023136"/>
    </source>
</evidence>
<dbReference type="GO" id="GO:0005886">
    <property type="term" value="C:plasma membrane"/>
    <property type="evidence" value="ECO:0007669"/>
    <property type="project" value="UniProtKB-SubCell"/>
</dbReference>
<feature type="transmembrane region" description="Helical" evidence="6">
    <location>
        <begin position="360"/>
        <end position="379"/>
    </location>
</feature>
<feature type="transmembrane region" description="Helical" evidence="6">
    <location>
        <begin position="246"/>
        <end position="265"/>
    </location>
</feature>
<accession>A0A3S3VEG3</accession>
<dbReference type="SUPFAM" id="SSF103473">
    <property type="entry name" value="MFS general substrate transporter"/>
    <property type="match status" value="1"/>
</dbReference>
<dbReference type="RefSeq" id="WP_128445414.1">
    <property type="nucleotide sequence ID" value="NZ_SBIP01000006.1"/>
</dbReference>
<proteinExistence type="predicted"/>
<feature type="transmembrane region" description="Helical" evidence="6">
    <location>
        <begin position="137"/>
        <end position="160"/>
    </location>
</feature>
<dbReference type="EMBL" id="SBIP01000006">
    <property type="protein sequence ID" value="RWX74754.1"/>
    <property type="molecule type" value="Genomic_DNA"/>
</dbReference>
<keyword evidence="5 6" id="KW-0472">Membrane</keyword>
<evidence type="ECO:0000256" key="2">
    <source>
        <dbReference type="ARBA" id="ARBA00022475"/>
    </source>
</evidence>
<gene>
    <name evidence="8" type="ORF">EPK99_22865</name>
</gene>
<evidence type="ECO:0000313" key="8">
    <source>
        <dbReference type="EMBL" id="RWX74754.1"/>
    </source>
</evidence>
<feature type="transmembrane region" description="Helical" evidence="6">
    <location>
        <begin position="204"/>
        <end position="226"/>
    </location>
</feature>
<evidence type="ECO:0000256" key="1">
    <source>
        <dbReference type="ARBA" id="ARBA00004651"/>
    </source>
</evidence>
<dbReference type="PANTHER" id="PTHR43124:SF3">
    <property type="entry name" value="CHLORAMPHENICOL EFFLUX PUMP RV0191"/>
    <property type="match status" value="1"/>
</dbReference>
<feature type="transmembrane region" description="Helical" evidence="6">
    <location>
        <begin position="107"/>
        <end position="125"/>
    </location>
</feature>
<comment type="caution">
    <text evidence="8">The sequence shown here is derived from an EMBL/GenBank/DDBJ whole genome shotgun (WGS) entry which is preliminary data.</text>
</comment>
<dbReference type="InterPro" id="IPR050189">
    <property type="entry name" value="MFS_Efflux_Transporters"/>
</dbReference>
<comment type="subcellular location">
    <subcellularLocation>
        <location evidence="1">Cell membrane</location>
        <topology evidence="1">Multi-pass membrane protein</topology>
    </subcellularLocation>
</comment>
<protein>
    <submittedName>
        <fullName evidence="8">MFS transporter</fullName>
    </submittedName>
</protein>
<dbReference type="AlphaFoldDB" id="A0A3S3VEG3"/>
<dbReference type="Pfam" id="PF07690">
    <property type="entry name" value="MFS_1"/>
    <property type="match status" value="1"/>
</dbReference>
<keyword evidence="2" id="KW-1003">Cell membrane</keyword>
<keyword evidence="3 6" id="KW-0812">Transmembrane</keyword>
<keyword evidence="4 6" id="KW-1133">Transmembrane helix</keyword>
<evidence type="ECO:0000256" key="3">
    <source>
        <dbReference type="ARBA" id="ARBA00022692"/>
    </source>
</evidence>
<dbReference type="InterPro" id="IPR036259">
    <property type="entry name" value="MFS_trans_sf"/>
</dbReference>
<dbReference type="Gene3D" id="1.20.1250.20">
    <property type="entry name" value="MFS general substrate transporter like domains"/>
    <property type="match status" value="1"/>
</dbReference>
<reference evidence="8 9" key="1">
    <citation type="submission" date="2019-01" db="EMBL/GenBank/DDBJ databases">
        <title>The draft genome of Rhizobium sp. 24NR.</title>
        <authorList>
            <person name="Liu L."/>
            <person name="Liang L."/>
            <person name="Shi S."/>
            <person name="Xu L."/>
            <person name="Wang X."/>
            <person name="Li L."/>
            <person name="Zhang X."/>
        </authorList>
    </citation>
    <scope>NUCLEOTIDE SEQUENCE [LARGE SCALE GENOMIC DNA]</scope>
    <source>
        <strain evidence="8 9">24NR</strain>
    </source>
</reference>
<dbReference type="PANTHER" id="PTHR43124">
    <property type="entry name" value="PURINE EFFLUX PUMP PBUE"/>
    <property type="match status" value="1"/>
</dbReference>
<evidence type="ECO:0000259" key="7">
    <source>
        <dbReference type="PROSITE" id="PS50850"/>
    </source>
</evidence>
<organism evidence="8 9">
    <name type="scientific">Neorhizobium lilium</name>
    <dbReference type="NCBI Taxonomy" id="2503024"/>
    <lineage>
        <taxon>Bacteria</taxon>
        <taxon>Pseudomonadati</taxon>
        <taxon>Pseudomonadota</taxon>
        <taxon>Alphaproteobacteria</taxon>
        <taxon>Hyphomicrobiales</taxon>
        <taxon>Rhizobiaceae</taxon>
        <taxon>Rhizobium/Agrobacterium group</taxon>
        <taxon>Neorhizobium</taxon>
    </lineage>
</organism>
<sequence>MTTQVERLPVAGLCALAIAGFVTILTEALPTGLLPQIGGSLDVSEAMAGQWISIYALGSLLAAIPLTAATRSWRRRPLLLGAIIGFAIANLITALTASFIVAMVARFVGGVSAGLLWALLAGYAVRMAPPHLAGRAMAIAMAGTPLALSIGIPAGTFLGILAGWRLTFGLLSVIALLLVGWIIAKVPDFAGEPETQRPSLAQVFAVPGVRPVLAVTLCFVLTHNLLYTYIAPLLAGRHMADQIDSVLLVFGGSALVSIGLTGALIDKWLRPLTFTGIGLFLTAAFILAFTTGSPLPIFGAALIWGLAFGGSATVFQTASARAAGPSADVAQAMIVTAWNIAIFGGAVVGGVILQTAGAGGLSWIAIALLVAAAGSALCIRHTAGAGRMR</sequence>
<dbReference type="PROSITE" id="PS50850">
    <property type="entry name" value="MFS"/>
    <property type="match status" value="1"/>
</dbReference>